<dbReference type="Proteomes" id="UP000792457">
    <property type="component" value="Unassembled WGS sequence"/>
</dbReference>
<organism evidence="2 3">
    <name type="scientific">Ladona fulva</name>
    <name type="common">Scarce chaser dragonfly</name>
    <name type="synonym">Libellula fulva</name>
    <dbReference type="NCBI Taxonomy" id="123851"/>
    <lineage>
        <taxon>Eukaryota</taxon>
        <taxon>Metazoa</taxon>
        <taxon>Ecdysozoa</taxon>
        <taxon>Arthropoda</taxon>
        <taxon>Hexapoda</taxon>
        <taxon>Insecta</taxon>
        <taxon>Pterygota</taxon>
        <taxon>Palaeoptera</taxon>
        <taxon>Odonata</taxon>
        <taxon>Epiprocta</taxon>
        <taxon>Anisoptera</taxon>
        <taxon>Libelluloidea</taxon>
        <taxon>Libellulidae</taxon>
        <taxon>Ladona</taxon>
    </lineage>
</organism>
<dbReference type="AlphaFoldDB" id="A0A8K0NUX2"/>
<evidence type="ECO:0000313" key="2">
    <source>
        <dbReference type="EMBL" id="KAG8222798.1"/>
    </source>
</evidence>
<keyword evidence="3" id="KW-1185">Reference proteome</keyword>
<comment type="caution">
    <text evidence="2">The sequence shown here is derived from an EMBL/GenBank/DDBJ whole genome shotgun (WGS) entry which is preliminary data.</text>
</comment>
<proteinExistence type="predicted"/>
<feature type="compositionally biased region" description="Basic and acidic residues" evidence="1">
    <location>
        <begin position="76"/>
        <end position="85"/>
    </location>
</feature>
<evidence type="ECO:0000256" key="1">
    <source>
        <dbReference type="SAM" id="MobiDB-lite"/>
    </source>
</evidence>
<feature type="compositionally biased region" description="Low complexity" evidence="1">
    <location>
        <begin position="49"/>
        <end position="65"/>
    </location>
</feature>
<dbReference type="EMBL" id="KZ308144">
    <property type="protein sequence ID" value="KAG8222798.1"/>
    <property type="molecule type" value="Genomic_DNA"/>
</dbReference>
<feature type="compositionally biased region" description="Acidic residues" evidence="1">
    <location>
        <begin position="18"/>
        <end position="33"/>
    </location>
</feature>
<protein>
    <submittedName>
        <fullName evidence="2">Uncharacterized protein</fullName>
    </submittedName>
</protein>
<name>A0A8K0NUX2_LADFU</name>
<reference evidence="2" key="2">
    <citation type="submission" date="2017-10" db="EMBL/GenBank/DDBJ databases">
        <title>Ladona fulva Genome sequencing and assembly.</title>
        <authorList>
            <person name="Murali S."/>
            <person name="Richards S."/>
            <person name="Bandaranaike D."/>
            <person name="Bellair M."/>
            <person name="Blankenburg K."/>
            <person name="Chao H."/>
            <person name="Dinh H."/>
            <person name="Doddapaneni H."/>
            <person name="Dugan-Rocha S."/>
            <person name="Elkadiri S."/>
            <person name="Gnanaolivu R."/>
            <person name="Hernandez B."/>
            <person name="Skinner E."/>
            <person name="Javaid M."/>
            <person name="Lee S."/>
            <person name="Li M."/>
            <person name="Ming W."/>
            <person name="Munidasa M."/>
            <person name="Muniz J."/>
            <person name="Nguyen L."/>
            <person name="Hughes D."/>
            <person name="Osuji N."/>
            <person name="Pu L.-L."/>
            <person name="Puazo M."/>
            <person name="Qu C."/>
            <person name="Quiroz J."/>
            <person name="Raj R."/>
            <person name="Weissenberger G."/>
            <person name="Xin Y."/>
            <person name="Zou X."/>
            <person name="Han Y."/>
            <person name="Worley K."/>
            <person name="Muzny D."/>
            <person name="Gibbs R."/>
        </authorList>
    </citation>
    <scope>NUCLEOTIDE SEQUENCE</scope>
    <source>
        <strain evidence="2">Sampled in the wild</strain>
    </source>
</reference>
<sequence>MYYCESFILDVLAQSDSDDEYIPSSESDTEEENISGHVASTSSAIVRQTPTTRSRFSSSPSSESSSDNDSDFNTEATKEPEERVWSNERKKIKRHAFVGRASGCMVSFQEESSFLEYFLVFFPPQIMARISEETNKYYVSQTKTEQKTAKSRVHKWVETSPDDFA</sequence>
<reference evidence="2" key="1">
    <citation type="submission" date="2013-04" db="EMBL/GenBank/DDBJ databases">
        <authorList>
            <person name="Qu J."/>
            <person name="Murali S.C."/>
            <person name="Bandaranaike D."/>
            <person name="Bellair M."/>
            <person name="Blankenburg K."/>
            <person name="Chao H."/>
            <person name="Dinh H."/>
            <person name="Doddapaneni H."/>
            <person name="Downs B."/>
            <person name="Dugan-Rocha S."/>
            <person name="Elkadiri S."/>
            <person name="Gnanaolivu R.D."/>
            <person name="Hernandez B."/>
            <person name="Javaid M."/>
            <person name="Jayaseelan J.C."/>
            <person name="Lee S."/>
            <person name="Li M."/>
            <person name="Ming W."/>
            <person name="Munidasa M."/>
            <person name="Muniz J."/>
            <person name="Nguyen L."/>
            <person name="Ongeri F."/>
            <person name="Osuji N."/>
            <person name="Pu L.-L."/>
            <person name="Puazo M."/>
            <person name="Qu C."/>
            <person name="Quiroz J."/>
            <person name="Raj R."/>
            <person name="Weissenberger G."/>
            <person name="Xin Y."/>
            <person name="Zou X."/>
            <person name="Han Y."/>
            <person name="Richards S."/>
            <person name="Worley K."/>
            <person name="Muzny D."/>
            <person name="Gibbs R."/>
        </authorList>
    </citation>
    <scope>NUCLEOTIDE SEQUENCE</scope>
    <source>
        <strain evidence="2">Sampled in the wild</strain>
    </source>
</reference>
<feature type="compositionally biased region" description="Polar residues" evidence="1">
    <location>
        <begin position="38"/>
        <end position="48"/>
    </location>
</feature>
<gene>
    <name evidence="2" type="ORF">J437_LFUL005004</name>
</gene>
<feature type="region of interest" description="Disordered" evidence="1">
    <location>
        <begin position="18"/>
        <end position="85"/>
    </location>
</feature>
<evidence type="ECO:0000313" key="3">
    <source>
        <dbReference type="Proteomes" id="UP000792457"/>
    </source>
</evidence>
<accession>A0A8K0NUX2</accession>